<feature type="transmembrane region" description="Helical" evidence="9">
    <location>
        <begin position="505"/>
        <end position="529"/>
    </location>
</feature>
<accession>A0A8J7YUN0</accession>
<evidence type="ECO:0000313" key="12">
    <source>
        <dbReference type="Proteomes" id="UP000738826"/>
    </source>
</evidence>
<evidence type="ECO:0000256" key="3">
    <source>
        <dbReference type="ARBA" id="ARBA00022475"/>
    </source>
</evidence>
<dbReference type="PANTHER" id="PTHR30081">
    <property type="entry name" value="PROTEIN-EXPORT MEMBRANE PROTEIN SEC"/>
    <property type="match status" value="1"/>
</dbReference>
<keyword evidence="7" id="KW-0811">Translocation</keyword>
<evidence type="ECO:0000259" key="10">
    <source>
        <dbReference type="Pfam" id="PF02355"/>
    </source>
</evidence>
<protein>
    <submittedName>
        <fullName evidence="11">MMPL family transporter</fullName>
    </submittedName>
</protein>
<dbReference type="EMBL" id="JAACQH010000024">
    <property type="protein sequence ID" value="NCS91074.1"/>
    <property type="molecule type" value="Genomic_DNA"/>
</dbReference>
<feature type="transmembrane region" description="Helical" evidence="9">
    <location>
        <begin position="435"/>
        <end position="457"/>
    </location>
</feature>
<dbReference type="GO" id="GO:0015031">
    <property type="term" value="P:protein transport"/>
    <property type="evidence" value="ECO:0007669"/>
    <property type="project" value="UniProtKB-KW"/>
</dbReference>
<feature type="transmembrane region" description="Helical" evidence="9">
    <location>
        <begin position="535"/>
        <end position="554"/>
    </location>
</feature>
<evidence type="ECO:0000256" key="9">
    <source>
        <dbReference type="SAM" id="Phobius"/>
    </source>
</evidence>
<dbReference type="Proteomes" id="UP000738826">
    <property type="component" value="Unassembled WGS sequence"/>
</dbReference>
<evidence type="ECO:0000256" key="6">
    <source>
        <dbReference type="ARBA" id="ARBA00022989"/>
    </source>
</evidence>
<keyword evidence="6 9" id="KW-1133">Transmembrane helix</keyword>
<evidence type="ECO:0000313" key="11">
    <source>
        <dbReference type="EMBL" id="NCS91074.1"/>
    </source>
</evidence>
<dbReference type="Gene3D" id="3.30.70.3220">
    <property type="match status" value="1"/>
</dbReference>
<keyword evidence="8 9" id="KW-0472">Membrane</keyword>
<sequence length="563" mass="62161">MEKKSFIRMLKNIKILILIAAIILSAVFLYAKPLNFGSDFVGGVSIELELERPTNSTEEMQAMKTILETRLNGMGLKDIQVVTWGNQFLIVKMAKASPDQIYEIESIIMRQAKYIERVDGKLAIKGDELTLDTSSRGVAIVPTDSGYQWQVGARHNVEGAKRFGEAIAGKMGWPIDSFIDSPENTSILLTETTYKYIHSMTNFKTREGEDIYGSSNGIYIIEKRSQIPVIQIKTMKTMKTIKTIDTNNSEDNEGNGNVPEENFDFDDLQIQLNSLKEKGINTIIMAEDKNDNITVQVENFIAENGFRIMIKPRNNEIYGEWIKELTGLQSSARINIFSPGPVYAAVITGNTRTKAEAENKVIATQVLLSSGNLPVKILPICGTKFSEGPGQCGGKEETFDPSLGEKFLSISAIIGLIAIIVVSVILFIRYRTLILTIPVMLTCLSEILIILGFASMIRWELDLLAIAGIIIVVGTGVDSQIIILDETLKKGKKKEVVSIVERIKSAFFIIFVSAGTIIVVMFALMTVQAGMLKGFAFTTIAGVLIGVIITRPAFANIVEYIVK</sequence>
<keyword evidence="5" id="KW-0653">Protein transport</keyword>
<comment type="subcellular location">
    <subcellularLocation>
        <location evidence="1">Cell membrane</location>
        <topology evidence="1">Multi-pass membrane protein</topology>
    </subcellularLocation>
</comment>
<dbReference type="SUPFAM" id="SSF82866">
    <property type="entry name" value="Multidrug efflux transporter AcrB transmembrane domain"/>
    <property type="match status" value="1"/>
</dbReference>
<dbReference type="PANTHER" id="PTHR30081:SF1">
    <property type="entry name" value="PROTEIN TRANSLOCASE SUBUNIT SECD"/>
    <property type="match status" value="1"/>
</dbReference>
<reference evidence="11" key="1">
    <citation type="submission" date="2019-11" db="EMBL/GenBank/DDBJ databases">
        <title>Lipid analysis of CO2-rich subsurface aquifers suggests an autotrophy-based deep biosphere with lysolipids enriched in CPR bacteria.</title>
        <authorList>
            <person name="Probst A.J."/>
            <person name="Elling F.J."/>
            <person name="Castelle C.J."/>
            <person name="Zhu Q."/>
            <person name="Elvert M."/>
            <person name="Birarda G."/>
            <person name="Holman H.-Y."/>
            <person name="Lane K.R."/>
            <person name="Ladd B."/>
            <person name="Ryan M.C."/>
            <person name="Woyke T."/>
            <person name="Hinrichs K.-U."/>
            <person name="Banfield J.F."/>
        </authorList>
    </citation>
    <scope>NUCLEOTIDE SEQUENCE</scope>
    <source>
        <strain evidence="11">CG_2015-04_33_537</strain>
    </source>
</reference>
<dbReference type="Pfam" id="PF02355">
    <property type="entry name" value="SecD_SecF_C"/>
    <property type="match status" value="1"/>
</dbReference>
<dbReference type="InterPro" id="IPR022646">
    <property type="entry name" value="SecD/SecF_CS"/>
</dbReference>
<evidence type="ECO:0000256" key="1">
    <source>
        <dbReference type="ARBA" id="ARBA00004651"/>
    </source>
</evidence>
<keyword evidence="4 9" id="KW-0812">Transmembrane</keyword>
<dbReference type="Gene3D" id="1.20.1640.10">
    <property type="entry name" value="Multidrug efflux transporter AcrB transmembrane domain"/>
    <property type="match status" value="1"/>
</dbReference>
<name>A0A8J7YUN0_9ARCH</name>
<evidence type="ECO:0000256" key="5">
    <source>
        <dbReference type="ARBA" id="ARBA00022927"/>
    </source>
</evidence>
<feature type="transmembrane region" description="Helical" evidence="9">
    <location>
        <begin position="463"/>
        <end position="484"/>
    </location>
</feature>
<feature type="domain" description="Protein export membrane protein SecD/SecF C-terminal" evidence="10">
    <location>
        <begin position="395"/>
        <end position="549"/>
    </location>
</feature>
<gene>
    <name evidence="11" type="ORF">GW779_01440</name>
</gene>
<keyword evidence="2" id="KW-0813">Transport</keyword>
<organism evidence="11 12">
    <name type="scientific">Candidatus Altarchaeum hamiconexum</name>
    <dbReference type="NCBI Taxonomy" id="1803513"/>
    <lineage>
        <taxon>Archaea</taxon>
        <taxon>Candidatus Altarchaeota</taxon>
        <taxon>Candidatus Altiarchaeia</taxon>
        <taxon>Candidatus Altarchaeales</taxon>
        <taxon>Candidatus Altarchaeaceae</taxon>
        <taxon>Candidatus Altarchaeum</taxon>
    </lineage>
</organism>
<dbReference type="AlphaFoldDB" id="A0A8J7YUN0"/>
<dbReference type="GO" id="GO:0005886">
    <property type="term" value="C:plasma membrane"/>
    <property type="evidence" value="ECO:0007669"/>
    <property type="project" value="UniProtKB-SubCell"/>
</dbReference>
<proteinExistence type="predicted"/>
<feature type="transmembrane region" description="Helical" evidence="9">
    <location>
        <begin position="407"/>
        <end position="428"/>
    </location>
</feature>
<dbReference type="InterPro" id="IPR048634">
    <property type="entry name" value="SecD_SecF_C"/>
</dbReference>
<dbReference type="Pfam" id="PF07549">
    <property type="entry name" value="Sec_GG"/>
    <property type="match status" value="1"/>
</dbReference>
<comment type="caution">
    <text evidence="11">The sequence shown here is derived from an EMBL/GenBank/DDBJ whole genome shotgun (WGS) entry which is preliminary data.</text>
</comment>
<dbReference type="InterPro" id="IPR022813">
    <property type="entry name" value="SecD/SecF_arch_bac"/>
</dbReference>
<evidence type="ECO:0000256" key="8">
    <source>
        <dbReference type="ARBA" id="ARBA00023136"/>
    </source>
</evidence>
<keyword evidence="3" id="KW-1003">Cell membrane</keyword>
<evidence type="ECO:0000256" key="2">
    <source>
        <dbReference type="ARBA" id="ARBA00022448"/>
    </source>
</evidence>
<evidence type="ECO:0000256" key="4">
    <source>
        <dbReference type="ARBA" id="ARBA00022692"/>
    </source>
</evidence>
<evidence type="ECO:0000256" key="7">
    <source>
        <dbReference type="ARBA" id="ARBA00023010"/>
    </source>
</evidence>